<feature type="compositionally biased region" description="Pro residues" evidence="1">
    <location>
        <begin position="229"/>
        <end position="240"/>
    </location>
</feature>
<name>A0A8S3RQB5_MYTED</name>
<evidence type="ECO:0000313" key="2">
    <source>
        <dbReference type="EMBL" id="CAG2208443.1"/>
    </source>
</evidence>
<reference evidence="2" key="1">
    <citation type="submission" date="2021-03" db="EMBL/GenBank/DDBJ databases">
        <authorList>
            <person name="Bekaert M."/>
        </authorList>
    </citation>
    <scope>NUCLEOTIDE SEQUENCE</scope>
</reference>
<dbReference type="Proteomes" id="UP000683360">
    <property type="component" value="Unassembled WGS sequence"/>
</dbReference>
<sequence length="278" mass="30612">MDFYGDKVLSEIGGVIMFVSILGTSIATAIKADDIEGTSNGYLFPFDFGKGTGDDSMGVKTQDDADKEPLLKAEVVNINDPDGDSYFDDSSFDNQYDDNPDQPRIAGQDKKYLPTRSQTEGLYVNLQPTQPPIEGDYIEFLPVPEGEDMEFNPAQPHGEGEYEEYQPHNLPNTNEEPLYDSADGMLNRQSLPNADEEPLYDSADGMLNRQPYEPQPNYGSRTINSFGVPPHPPPPPPPGNKPYEPQPNYGSRTMNSYGVPPHPPPPTAATTTTTTTTW</sequence>
<protein>
    <submittedName>
        <fullName evidence="2">Uncharacterized protein</fullName>
    </submittedName>
</protein>
<dbReference type="AlphaFoldDB" id="A0A8S3RQB5"/>
<proteinExistence type="predicted"/>
<keyword evidence="3" id="KW-1185">Reference proteome</keyword>
<feature type="region of interest" description="Disordered" evidence="1">
    <location>
        <begin position="78"/>
        <end position="118"/>
    </location>
</feature>
<organism evidence="2 3">
    <name type="scientific">Mytilus edulis</name>
    <name type="common">Blue mussel</name>
    <dbReference type="NCBI Taxonomy" id="6550"/>
    <lineage>
        <taxon>Eukaryota</taxon>
        <taxon>Metazoa</taxon>
        <taxon>Spiralia</taxon>
        <taxon>Lophotrochozoa</taxon>
        <taxon>Mollusca</taxon>
        <taxon>Bivalvia</taxon>
        <taxon>Autobranchia</taxon>
        <taxon>Pteriomorphia</taxon>
        <taxon>Mytilida</taxon>
        <taxon>Mytiloidea</taxon>
        <taxon>Mytilidae</taxon>
        <taxon>Mytilinae</taxon>
        <taxon>Mytilus</taxon>
    </lineage>
</organism>
<feature type="compositionally biased region" description="Low complexity" evidence="1">
    <location>
        <begin position="268"/>
        <end position="278"/>
    </location>
</feature>
<gene>
    <name evidence="2" type="ORF">MEDL_22633</name>
</gene>
<comment type="caution">
    <text evidence="2">The sequence shown here is derived from an EMBL/GenBank/DDBJ whole genome shotgun (WGS) entry which is preliminary data.</text>
</comment>
<evidence type="ECO:0000313" key="3">
    <source>
        <dbReference type="Proteomes" id="UP000683360"/>
    </source>
</evidence>
<feature type="region of interest" description="Disordered" evidence="1">
    <location>
        <begin position="146"/>
        <end position="278"/>
    </location>
</feature>
<evidence type="ECO:0000256" key="1">
    <source>
        <dbReference type="SAM" id="MobiDB-lite"/>
    </source>
</evidence>
<feature type="compositionally biased region" description="Acidic residues" evidence="1">
    <location>
        <begin position="81"/>
        <end position="100"/>
    </location>
</feature>
<dbReference type="EMBL" id="CAJPWZ010001110">
    <property type="protein sequence ID" value="CAG2208443.1"/>
    <property type="molecule type" value="Genomic_DNA"/>
</dbReference>
<accession>A0A8S3RQB5</accession>